<feature type="compositionally biased region" description="Basic and acidic residues" evidence="1">
    <location>
        <begin position="49"/>
        <end position="63"/>
    </location>
</feature>
<dbReference type="EMBL" id="MDYN01000012">
    <property type="protein sequence ID" value="OQD84532.1"/>
    <property type="molecule type" value="Genomic_DNA"/>
</dbReference>
<evidence type="ECO:0000256" key="1">
    <source>
        <dbReference type="SAM" id="MobiDB-lite"/>
    </source>
</evidence>
<evidence type="ECO:0000313" key="3">
    <source>
        <dbReference type="Proteomes" id="UP000191672"/>
    </source>
</evidence>
<protein>
    <submittedName>
        <fullName evidence="2">Uncharacterized protein</fullName>
    </submittedName>
</protein>
<feature type="compositionally biased region" description="Low complexity" evidence="1">
    <location>
        <begin position="132"/>
        <end position="147"/>
    </location>
</feature>
<gene>
    <name evidence="2" type="ORF">PENANT_c012G07397</name>
</gene>
<feature type="region of interest" description="Disordered" evidence="1">
    <location>
        <begin position="1"/>
        <end position="197"/>
    </location>
</feature>
<accession>A0A1V6Q6H7</accession>
<dbReference type="Proteomes" id="UP000191672">
    <property type="component" value="Unassembled WGS sequence"/>
</dbReference>
<proteinExistence type="predicted"/>
<reference evidence="3" key="1">
    <citation type="journal article" date="2017" name="Nat. Microbiol.">
        <title>Global analysis of biosynthetic gene clusters reveals vast potential of secondary metabolite production in Penicillium species.</title>
        <authorList>
            <person name="Nielsen J.C."/>
            <person name="Grijseels S."/>
            <person name="Prigent S."/>
            <person name="Ji B."/>
            <person name="Dainat J."/>
            <person name="Nielsen K.F."/>
            <person name="Frisvad J.C."/>
            <person name="Workman M."/>
            <person name="Nielsen J."/>
        </authorList>
    </citation>
    <scope>NUCLEOTIDE SEQUENCE [LARGE SCALE GENOMIC DNA]</scope>
    <source>
        <strain evidence="3">IBT 31811</strain>
    </source>
</reference>
<keyword evidence="3" id="KW-1185">Reference proteome</keyword>
<feature type="compositionally biased region" description="Low complexity" evidence="1">
    <location>
        <begin position="156"/>
        <end position="196"/>
    </location>
</feature>
<organism evidence="2 3">
    <name type="scientific">Penicillium antarcticum</name>
    <dbReference type="NCBI Taxonomy" id="416450"/>
    <lineage>
        <taxon>Eukaryota</taxon>
        <taxon>Fungi</taxon>
        <taxon>Dikarya</taxon>
        <taxon>Ascomycota</taxon>
        <taxon>Pezizomycotina</taxon>
        <taxon>Eurotiomycetes</taxon>
        <taxon>Eurotiomycetidae</taxon>
        <taxon>Eurotiales</taxon>
        <taxon>Aspergillaceae</taxon>
        <taxon>Penicillium</taxon>
    </lineage>
</organism>
<comment type="caution">
    <text evidence="2">The sequence shown here is derived from an EMBL/GenBank/DDBJ whole genome shotgun (WGS) entry which is preliminary data.</text>
</comment>
<evidence type="ECO:0000313" key="2">
    <source>
        <dbReference type="EMBL" id="OQD84532.1"/>
    </source>
</evidence>
<name>A0A1V6Q6H7_9EURO</name>
<feature type="compositionally biased region" description="Basic and acidic residues" evidence="1">
    <location>
        <begin position="1"/>
        <end position="14"/>
    </location>
</feature>
<dbReference type="AlphaFoldDB" id="A0A1V6Q6H7"/>
<sequence length="263" mass="28002">MPVLRDESDLETPRRSRHAKNKGPHATIVQPPFLGMNGERPSFAAGHAPSKELSADPKEKAPGGDDVAGLRRGRRRGDNGGSGTEKVHPLGGGDSSESPSFWKRRGAPDETEMTGSSFKKLQAIQEKEHESSASGSGSGSSPHSEPGVGRAGGPGSSSDCGSGSGSRRGYRSGSGSRSDFSRSRSSGSGSAVSWGSFEQITDKRVNEFFEKGTNYQDWIQHPNDSDCAAPCPVQQSTLTEDMLLNAPNASDRWEVRENLWISN</sequence>